<gene>
    <name evidence="1" type="ORF">ZOSMA_1G02100</name>
</gene>
<dbReference type="PANTHER" id="PTHR13271">
    <property type="entry name" value="UNCHARACTERIZED PUTATIVE METHYLTRANSFERASE"/>
    <property type="match status" value="1"/>
</dbReference>
<evidence type="ECO:0008006" key="3">
    <source>
        <dbReference type="Google" id="ProtNLM"/>
    </source>
</evidence>
<dbReference type="SUPFAM" id="SSF82199">
    <property type="entry name" value="SET domain"/>
    <property type="match status" value="1"/>
</dbReference>
<evidence type="ECO:0000313" key="1">
    <source>
        <dbReference type="EMBL" id="KMZ70233.1"/>
    </source>
</evidence>
<dbReference type="CDD" id="cd10527">
    <property type="entry name" value="SET_LSMT"/>
    <property type="match status" value="1"/>
</dbReference>
<proteinExistence type="predicted"/>
<keyword evidence="2" id="KW-1185">Reference proteome</keyword>
<accession>A0A0K9PMD5</accession>
<evidence type="ECO:0000313" key="2">
    <source>
        <dbReference type="Proteomes" id="UP000036987"/>
    </source>
</evidence>
<dbReference type="InterPro" id="IPR046341">
    <property type="entry name" value="SET_dom_sf"/>
</dbReference>
<organism evidence="1 2">
    <name type="scientific">Zostera marina</name>
    <name type="common">Eelgrass</name>
    <dbReference type="NCBI Taxonomy" id="29655"/>
    <lineage>
        <taxon>Eukaryota</taxon>
        <taxon>Viridiplantae</taxon>
        <taxon>Streptophyta</taxon>
        <taxon>Embryophyta</taxon>
        <taxon>Tracheophyta</taxon>
        <taxon>Spermatophyta</taxon>
        <taxon>Magnoliopsida</taxon>
        <taxon>Liliopsida</taxon>
        <taxon>Zosteraceae</taxon>
        <taxon>Zostera</taxon>
    </lineage>
</organism>
<comment type="caution">
    <text evidence="1">The sequence shown here is derived from an EMBL/GenBank/DDBJ whole genome shotgun (WGS) entry which is preliminary data.</text>
</comment>
<name>A0A0K9PMD5_ZOSMR</name>
<dbReference type="Gene3D" id="3.90.1410.10">
    <property type="entry name" value="set domain protein methyltransferase, domain 1"/>
    <property type="match status" value="1"/>
</dbReference>
<protein>
    <recommendedName>
        <fullName evidence="3">SET domain-containing protein</fullName>
    </recommendedName>
</protein>
<sequence>MATTDEAKLDNFTRWLQVNGADLRGCSIKHCGSSRGYGVYSSETTTPGSNGILMVVPLDLAITPVTVLQDSPLGNRCRELFKEGDVDDRFLIMLFLTVERLRMNSPWKPYIDMLPNSFGTPLWFSEEEFSELKGTPLYRATIRQKKDLKEIFDNKVKNLVLEILNDYGASEGNIQVNFEDFLWANSIFWTRALNIPFLRSYVYPLPLIEGDACSLDHSTSFGDTIPQVLSEISESISHESTDKCTIVRSTYVKEETNVSTTPSEDIVWAEGLVPSIDFCNHGSGAKTTWEVDNIGSITGVSTSMYLLSGEQNNSEAEKEILINYGDRGNE</sequence>
<feature type="non-terminal residue" evidence="1">
    <location>
        <position position="330"/>
    </location>
</feature>
<reference evidence="2" key="1">
    <citation type="journal article" date="2016" name="Nature">
        <title>The genome of the seagrass Zostera marina reveals angiosperm adaptation to the sea.</title>
        <authorList>
            <person name="Olsen J.L."/>
            <person name="Rouze P."/>
            <person name="Verhelst B."/>
            <person name="Lin Y.-C."/>
            <person name="Bayer T."/>
            <person name="Collen J."/>
            <person name="Dattolo E."/>
            <person name="De Paoli E."/>
            <person name="Dittami S."/>
            <person name="Maumus F."/>
            <person name="Michel G."/>
            <person name="Kersting A."/>
            <person name="Lauritano C."/>
            <person name="Lohaus R."/>
            <person name="Toepel M."/>
            <person name="Tonon T."/>
            <person name="Vanneste K."/>
            <person name="Amirebrahimi M."/>
            <person name="Brakel J."/>
            <person name="Bostroem C."/>
            <person name="Chovatia M."/>
            <person name="Grimwood J."/>
            <person name="Jenkins J.W."/>
            <person name="Jueterbock A."/>
            <person name="Mraz A."/>
            <person name="Stam W.T."/>
            <person name="Tice H."/>
            <person name="Bornberg-Bauer E."/>
            <person name="Green P.J."/>
            <person name="Pearson G.A."/>
            <person name="Procaccini G."/>
            <person name="Duarte C.M."/>
            <person name="Schmutz J."/>
            <person name="Reusch T.B.H."/>
            <person name="Van de Peer Y."/>
        </authorList>
    </citation>
    <scope>NUCLEOTIDE SEQUENCE [LARGE SCALE GENOMIC DNA]</scope>
    <source>
        <strain evidence="2">cv. Finnish</strain>
    </source>
</reference>
<dbReference type="PANTHER" id="PTHR13271:SF55">
    <property type="entry name" value="SET DOMAIN-CONTAINING PROTEIN"/>
    <property type="match status" value="1"/>
</dbReference>
<dbReference type="OrthoDB" id="42889at2759"/>
<dbReference type="InterPro" id="IPR050600">
    <property type="entry name" value="SETD3_SETD6_MTase"/>
</dbReference>
<dbReference type="STRING" id="29655.A0A0K9PMD5"/>
<dbReference type="Proteomes" id="UP000036987">
    <property type="component" value="Unassembled WGS sequence"/>
</dbReference>
<dbReference type="EMBL" id="LFYR01000729">
    <property type="protein sequence ID" value="KMZ70233.1"/>
    <property type="molecule type" value="Genomic_DNA"/>
</dbReference>
<dbReference type="AlphaFoldDB" id="A0A0K9PMD5"/>